<evidence type="ECO:0000256" key="11">
    <source>
        <dbReference type="ARBA" id="ARBA00023136"/>
    </source>
</evidence>
<evidence type="ECO:0000256" key="14">
    <source>
        <dbReference type="SAM" id="Phobius"/>
    </source>
</evidence>
<dbReference type="Gene3D" id="3.30.565.10">
    <property type="entry name" value="Histidine kinase-like ATPase, C-terminal domain"/>
    <property type="match status" value="1"/>
</dbReference>
<evidence type="ECO:0000256" key="8">
    <source>
        <dbReference type="ARBA" id="ARBA00022989"/>
    </source>
</evidence>
<dbReference type="SMART" id="SM00388">
    <property type="entry name" value="HisKA"/>
    <property type="match status" value="1"/>
</dbReference>
<dbReference type="CDD" id="cd06225">
    <property type="entry name" value="HAMP"/>
    <property type="match status" value="1"/>
</dbReference>
<keyword evidence="4" id="KW-0597">Phosphoprotein</keyword>
<comment type="subcellular location">
    <subcellularLocation>
        <location evidence="2">Membrane</location>
        <topology evidence="2">Multi-pass membrane protein</topology>
    </subcellularLocation>
</comment>
<dbReference type="InterPro" id="IPR050398">
    <property type="entry name" value="HssS/ArlS-like"/>
</dbReference>
<evidence type="ECO:0000256" key="10">
    <source>
        <dbReference type="ARBA" id="ARBA00023026"/>
    </source>
</evidence>
<dbReference type="Pfam" id="PF00512">
    <property type="entry name" value="HisKA"/>
    <property type="match status" value="1"/>
</dbReference>
<dbReference type="AlphaFoldDB" id="A0A3G9J5K7"/>
<keyword evidence="9" id="KW-0902">Two-component regulatory system</keyword>
<dbReference type="PANTHER" id="PTHR45528:SF11">
    <property type="entry name" value="HISTIDINE KINASE"/>
    <property type="match status" value="1"/>
</dbReference>
<feature type="transmembrane region" description="Helical" evidence="14">
    <location>
        <begin position="151"/>
        <end position="172"/>
    </location>
</feature>
<dbReference type="SUPFAM" id="SSF47384">
    <property type="entry name" value="Homodimeric domain of signal transducing histidine kinase"/>
    <property type="match status" value="1"/>
</dbReference>
<reference evidence="17 18" key="1">
    <citation type="submission" date="2018-11" db="EMBL/GenBank/DDBJ databases">
        <title>Novel Erysipelotrichaceae bacterium isolated from small intestine of a swine.</title>
        <authorList>
            <person name="Kim J.S."/>
            <person name="Choe H."/>
            <person name="Lee Y.R."/>
            <person name="Kim K.M."/>
            <person name="Park D.S."/>
        </authorList>
    </citation>
    <scope>NUCLEOTIDE SEQUENCE [LARGE SCALE GENOMIC DNA]</scope>
    <source>
        <strain evidence="17 18">SG0102</strain>
    </source>
</reference>
<dbReference type="FunFam" id="3.30.565.10:FF:000006">
    <property type="entry name" value="Sensor histidine kinase WalK"/>
    <property type="match status" value="1"/>
</dbReference>
<keyword evidence="5" id="KW-0808">Transferase</keyword>
<evidence type="ECO:0000256" key="4">
    <source>
        <dbReference type="ARBA" id="ARBA00022553"/>
    </source>
</evidence>
<dbReference type="InterPro" id="IPR003594">
    <property type="entry name" value="HATPase_dom"/>
</dbReference>
<evidence type="ECO:0000256" key="1">
    <source>
        <dbReference type="ARBA" id="ARBA00000085"/>
    </source>
</evidence>
<dbReference type="FunFam" id="1.10.287.130:FF:000001">
    <property type="entry name" value="Two-component sensor histidine kinase"/>
    <property type="match status" value="1"/>
</dbReference>
<dbReference type="Gene3D" id="1.10.287.130">
    <property type="match status" value="1"/>
</dbReference>
<dbReference type="Gene3D" id="6.10.340.10">
    <property type="match status" value="1"/>
</dbReference>
<dbReference type="InterPro" id="IPR036097">
    <property type="entry name" value="HisK_dim/P_sf"/>
</dbReference>
<dbReference type="PRINTS" id="PR00344">
    <property type="entry name" value="BCTRLSENSOR"/>
</dbReference>
<gene>
    <name evidence="17" type="ORF">SG0102_10100</name>
</gene>
<dbReference type="KEGG" id="ebm:SG0102_10100"/>
<keyword evidence="6 14" id="KW-0812">Transmembrane</keyword>
<evidence type="ECO:0000256" key="7">
    <source>
        <dbReference type="ARBA" id="ARBA00022777"/>
    </source>
</evidence>
<protein>
    <recommendedName>
        <fullName evidence="13">Heme sensor protein HssS</fullName>
        <ecNumber evidence="3">2.7.13.3</ecNumber>
    </recommendedName>
</protein>
<dbReference type="SUPFAM" id="SSF55874">
    <property type="entry name" value="ATPase domain of HSP90 chaperone/DNA topoisomerase II/histidine kinase"/>
    <property type="match status" value="1"/>
</dbReference>
<dbReference type="InParanoid" id="A0A3G9J5K7"/>
<sequence>MIKSVYGKLFLGFVATIVISFMITGMFAFHQSKADTTTLASGELGKSSEHISDLVERISKDDLYKILSDYSQTSELNFDLRSDRLKMSYGHFDRNVKLSEKQVSYLQSHVGKSITNMVGTKIAYAKSFNINNRVYVICVQKDSSDTQKTYLTSYILAGIILFIAGSLIFLVVSDFIVKPISELTKATNELGKGNYNVRVNYAGDDEIAKLNNAFNQMAIQLAKQEETRQQFISDVSHEFQTPLTAIGGFANILMTENLPDDQRKKYAEIILSNSKRLSTLSKNMLQLATLEGDDTKLDKSSYSLIAQLNRVIETQDYSALLKDIEIEFIKPRGDLMVEADESRMEQVWTNLINNAIKYTKEHGVITVEVKKSGSNVIVNIQDTGIGMSKETISHIFERFYRDDKSRAIEGNGLGLAIVARIISLHGFTLDVQSQEDVGSIFSVKMPLYVKRLAPRFNEKKE</sequence>
<dbReference type="InterPro" id="IPR004358">
    <property type="entry name" value="Sig_transdc_His_kin-like_C"/>
</dbReference>
<keyword evidence="7 17" id="KW-0418">Kinase</keyword>
<evidence type="ECO:0000256" key="13">
    <source>
        <dbReference type="ARBA" id="ARBA00040841"/>
    </source>
</evidence>
<dbReference type="Proteomes" id="UP000268059">
    <property type="component" value="Chromosome"/>
</dbReference>
<dbReference type="InterPro" id="IPR003660">
    <property type="entry name" value="HAMP_dom"/>
</dbReference>
<keyword evidence="11 14" id="KW-0472">Membrane</keyword>
<evidence type="ECO:0000256" key="2">
    <source>
        <dbReference type="ARBA" id="ARBA00004141"/>
    </source>
</evidence>
<proteinExistence type="predicted"/>
<feature type="transmembrane region" description="Helical" evidence="14">
    <location>
        <begin position="6"/>
        <end position="29"/>
    </location>
</feature>
<evidence type="ECO:0000256" key="3">
    <source>
        <dbReference type="ARBA" id="ARBA00012438"/>
    </source>
</evidence>
<dbReference type="InterPro" id="IPR005467">
    <property type="entry name" value="His_kinase_dom"/>
</dbReference>
<keyword evidence="18" id="KW-1185">Reference proteome</keyword>
<dbReference type="EC" id="2.7.13.3" evidence="3"/>
<evidence type="ECO:0000313" key="17">
    <source>
        <dbReference type="EMBL" id="BBH26076.1"/>
    </source>
</evidence>
<dbReference type="GO" id="GO:0005886">
    <property type="term" value="C:plasma membrane"/>
    <property type="evidence" value="ECO:0007669"/>
    <property type="project" value="TreeGrafter"/>
</dbReference>
<evidence type="ECO:0000259" key="16">
    <source>
        <dbReference type="PROSITE" id="PS50885"/>
    </source>
</evidence>
<dbReference type="Pfam" id="PF00672">
    <property type="entry name" value="HAMP"/>
    <property type="match status" value="1"/>
</dbReference>
<dbReference type="InterPro" id="IPR036890">
    <property type="entry name" value="HATPase_C_sf"/>
</dbReference>
<evidence type="ECO:0000259" key="15">
    <source>
        <dbReference type="PROSITE" id="PS50109"/>
    </source>
</evidence>
<name>A0A3G9J5K7_9FIRM</name>
<evidence type="ECO:0000256" key="12">
    <source>
        <dbReference type="ARBA" id="ARBA00037219"/>
    </source>
</evidence>
<evidence type="ECO:0000256" key="5">
    <source>
        <dbReference type="ARBA" id="ARBA00022679"/>
    </source>
</evidence>
<dbReference type="EMBL" id="AP019309">
    <property type="protein sequence ID" value="BBH26076.1"/>
    <property type="molecule type" value="Genomic_DNA"/>
</dbReference>
<dbReference type="RefSeq" id="WP_125118983.1">
    <property type="nucleotide sequence ID" value="NZ_AP019309.1"/>
</dbReference>
<dbReference type="CDD" id="cd00082">
    <property type="entry name" value="HisKA"/>
    <property type="match status" value="1"/>
</dbReference>
<dbReference type="SUPFAM" id="SSF158472">
    <property type="entry name" value="HAMP domain-like"/>
    <property type="match status" value="1"/>
</dbReference>
<comment type="function">
    <text evidence="12">Member of the two-component regulatory system HssS/HssR involved in intracellular heme homeostasis and tempering of staphylococcal virulence. HssS functions as a heme sensor histidine kinase which is autophosphorylated at a histidine residue and transfers its phosphate group to an aspartate residue of HssR. HssR/HssS activates the expression of hrtAB, an efflux pump, in response to extracellular heme, hemin, hemoglobin or blood.</text>
</comment>
<organism evidence="17 18">
    <name type="scientific">Intestinibaculum porci</name>
    <dbReference type="NCBI Taxonomy" id="2487118"/>
    <lineage>
        <taxon>Bacteria</taxon>
        <taxon>Bacillati</taxon>
        <taxon>Bacillota</taxon>
        <taxon>Erysipelotrichia</taxon>
        <taxon>Erysipelotrichales</taxon>
        <taxon>Erysipelotrichaceae</taxon>
        <taxon>Intestinibaculum</taxon>
    </lineage>
</organism>
<dbReference type="SMART" id="SM00304">
    <property type="entry name" value="HAMP"/>
    <property type="match status" value="1"/>
</dbReference>
<dbReference type="CDD" id="cd00075">
    <property type="entry name" value="HATPase"/>
    <property type="match status" value="1"/>
</dbReference>
<keyword evidence="10" id="KW-0843">Virulence</keyword>
<feature type="domain" description="Histidine kinase" evidence="15">
    <location>
        <begin position="234"/>
        <end position="449"/>
    </location>
</feature>
<dbReference type="PANTHER" id="PTHR45528">
    <property type="entry name" value="SENSOR HISTIDINE KINASE CPXA"/>
    <property type="match status" value="1"/>
</dbReference>
<feature type="domain" description="HAMP" evidence="16">
    <location>
        <begin position="174"/>
        <end position="226"/>
    </location>
</feature>
<evidence type="ECO:0000256" key="6">
    <source>
        <dbReference type="ARBA" id="ARBA00022692"/>
    </source>
</evidence>
<keyword evidence="8 14" id="KW-1133">Transmembrane helix</keyword>
<evidence type="ECO:0000313" key="18">
    <source>
        <dbReference type="Proteomes" id="UP000268059"/>
    </source>
</evidence>
<dbReference type="PROSITE" id="PS50885">
    <property type="entry name" value="HAMP"/>
    <property type="match status" value="1"/>
</dbReference>
<dbReference type="InterPro" id="IPR003661">
    <property type="entry name" value="HisK_dim/P_dom"/>
</dbReference>
<dbReference type="OrthoDB" id="3436at2"/>
<evidence type="ECO:0000256" key="9">
    <source>
        <dbReference type="ARBA" id="ARBA00023012"/>
    </source>
</evidence>
<dbReference type="GO" id="GO:0000155">
    <property type="term" value="F:phosphorelay sensor kinase activity"/>
    <property type="evidence" value="ECO:0007669"/>
    <property type="project" value="InterPro"/>
</dbReference>
<accession>A0A3G9J5K7</accession>
<dbReference type="SMART" id="SM00387">
    <property type="entry name" value="HATPase_c"/>
    <property type="match status" value="1"/>
</dbReference>
<dbReference type="Pfam" id="PF02518">
    <property type="entry name" value="HATPase_c"/>
    <property type="match status" value="1"/>
</dbReference>
<dbReference type="PROSITE" id="PS50109">
    <property type="entry name" value="HIS_KIN"/>
    <property type="match status" value="1"/>
</dbReference>
<comment type="catalytic activity">
    <reaction evidence="1">
        <text>ATP + protein L-histidine = ADP + protein N-phospho-L-histidine.</text>
        <dbReference type="EC" id="2.7.13.3"/>
    </reaction>
</comment>